<evidence type="ECO:0000259" key="3">
    <source>
        <dbReference type="PROSITE" id="PS51186"/>
    </source>
</evidence>
<dbReference type="GO" id="GO:0016747">
    <property type="term" value="F:acyltransferase activity, transferring groups other than amino-acyl groups"/>
    <property type="evidence" value="ECO:0007669"/>
    <property type="project" value="InterPro"/>
</dbReference>
<protein>
    <submittedName>
        <fullName evidence="4">Unannotated protein</fullName>
    </submittedName>
</protein>
<dbReference type="PANTHER" id="PTHR43877:SF1">
    <property type="entry name" value="ACETYLTRANSFERASE"/>
    <property type="match status" value="1"/>
</dbReference>
<keyword evidence="1" id="KW-0808">Transferase</keyword>
<dbReference type="PROSITE" id="PS51186">
    <property type="entry name" value="GNAT"/>
    <property type="match status" value="1"/>
</dbReference>
<evidence type="ECO:0000256" key="2">
    <source>
        <dbReference type="ARBA" id="ARBA00023315"/>
    </source>
</evidence>
<name>A0A6J6ESW3_9ZZZZ</name>
<dbReference type="CDD" id="cd04301">
    <property type="entry name" value="NAT_SF"/>
    <property type="match status" value="1"/>
</dbReference>
<gene>
    <name evidence="4" type="ORF">UFOPK1493_02971</name>
</gene>
<dbReference type="InterPro" id="IPR016181">
    <property type="entry name" value="Acyl_CoA_acyltransferase"/>
</dbReference>
<organism evidence="4">
    <name type="scientific">freshwater metagenome</name>
    <dbReference type="NCBI Taxonomy" id="449393"/>
    <lineage>
        <taxon>unclassified sequences</taxon>
        <taxon>metagenomes</taxon>
        <taxon>ecological metagenomes</taxon>
    </lineage>
</organism>
<dbReference type="EMBL" id="CAEZSR010000144">
    <property type="protein sequence ID" value="CAB4579630.1"/>
    <property type="molecule type" value="Genomic_DNA"/>
</dbReference>
<sequence length="161" mass="17148">MNAPVTLPFPPGCCVRGATTADADQLAELESVARASLVGVRGGDALLDEQPAVGDWSAVLGSSASTVWVAEIDGVLVGYLQLEHCDHEDIGNVRQVWVDPDARELGFGDELLAAAIEHLRAHGATTIESYALPGDRDTKNLYERAGVTARKIIVSKRLDRS</sequence>
<dbReference type="PANTHER" id="PTHR43877">
    <property type="entry name" value="AMINOALKYLPHOSPHONATE N-ACETYLTRANSFERASE-RELATED-RELATED"/>
    <property type="match status" value="1"/>
</dbReference>
<proteinExistence type="predicted"/>
<evidence type="ECO:0000313" key="4">
    <source>
        <dbReference type="EMBL" id="CAB4579630.1"/>
    </source>
</evidence>
<feature type="domain" description="N-acetyltransferase" evidence="3">
    <location>
        <begin position="13"/>
        <end position="161"/>
    </location>
</feature>
<reference evidence="4" key="1">
    <citation type="submission" date="2020-05" db="EMBL/GenBank/DDBJ databases">
        <authorList>
            <person name="Chiriac C."/>
            <person name="Salcher M."/>
            <person name="Ghai R."/>
            <person name="Kavagutti S V."/>
        </authorList>
    </citation>
    <scope>NUCLEOTIDE SEQUENCE</scope>
</reference>
<dbReference type="Gene3D" id="3.40.630.30">
    <property type="match status" value="1"/>
</dbReference>
<dbReference type="Pfam" id="PF00583">
    <property type="entry name" value="Acetyltransf_1"/>
    <property type="match status" value="1"/>
</dbReference>
<keyword evidence="2" id="KW-0012">Acyltransferase</keyword>
<dbReference type="InterPro" id="IPR050832">
    <property type="entry name" value="Bact_Acetyltransf"/>
</dbReference>
<evidence type="ECO:0000256" key="1">
    <source>
        <dbReference type="ARBA" id="ARBA00022679"/>
    </source>
</evidence>
<dbReference type="SUPFAM" id="SSF55729">
    <property type="entry name" value="Acyl-CoA N-acyltransferases (Nat)"/>
    <property type="match status" value="1"/>
</dbReference>
<dbReference type="AlphaFoldDB" id="A0A6J6ESW3"/>
<accession>A0A6J6ESW3</accession>
<dbReference type="InterPro" id="IPR000182">
    <property type="entry name" value="GNAT_dom"/>
</dbReference>